<evidence type="ECO:0000313" key="3">
    <source>
        <dbReference type="Proteomes" id="UP001626550"/>
    </source>
</evidence>
<name>A0ABD2QBJ2_9PLAT</name>
<dbReference type="PROSITE" id="PS50076">
    <property type="entry name" value="DNAJ_2"/>
    <property type="match status" value="1"/>
</dbReference>
<dbReference type="Gene3D" id="1.10.287.110">
    <property type="entry name" value="DnaJ domain"/>
    <property type="match status" value="1"/>
</dbReference>
<proteinExistence type="predicted"/>
<dbReference type="InterPro" id="IPR036869">
    <property type="entry name" value="J_dom_sf"/>
</dbReference>
<dbReference type="PRINTS" id="PR00625">
    <property type="entry name" value="JDOMAIN"/>
</dbReference>
<dbReference type="SMART" id="SM00271">
    <property type="entry name" value="DnaJ"/>
    <property type="match status" value="1"/>
</dbReference>
<dbReference type="PANTHER" id="PTHR43908">
    <property type="entry name" value="AT29763P-RELATED"/>
    <property type="match status" value="1"/>
</dbReference>
<dbReference type="Proteomes" id="UP001626550">
    <property type="component" value="Unassembled WGS sequence"/>
</dbReference>
<protein>
    <submittedName>
        <fullName evidence="2">DnaJ subfamily C member 27</fullName>
    </submittedName>
</protein>
<evidence type="ECO:0000259" key="1">
    <source>
        <dbReference type="PROSITE" id="PS50076"/>
    </source>
</evidence>
<keyword evidence="3" id="KW-1185">Reference proteome</keyword>
<dbReference type="InterPro" id="IPR001623">
    <property type="entry name" value="DnaJ_domain"/>
</dbReference>
<comment type="caution">
    <text evidence="2">The sequence shown here is derived from an EMBL/GenBank/DDBJ whole genome shotgun (WGS) entry which is preliminary data.</text>
</comment>
<dbReference type="InterPro" id="IPR051100">
    <property type="entry name" value="DnaJ_subfamily_B/C"/>
</dbReference>
<dbReference type="EMBL" id="JBJKFK010000469">
    <property type="protein sequence ID" value="KAL3316880.1"/>
    <property type="molecule type" value="Genomic_DNA"/>
</dbReference>
<sequence>MHFFEVSAARDQNIEEFFNFALKECVNVLLGKDPSPLYSNARETIPESPKKTEPNPVTLPRIAKVKNDMTEAQVVIKVLRASNHHDKLGVPLNACKDDINKAYKRLAFLLHPDKNGCPGSEEAFKQLVTARNTLLHNR</sequence>
<feature type="domain" description="J" evidence="1">
    <location>
        <begin position="83"/>
        <end position="138"/>
    </location>
</feature>
<dbReference type="Pfam" id="PF00226">
    <property type="entry name" value="DnaJ"/>
    <property type="match status" value="1"/>
</dbReference>
<dbReference type="CDD" id="cd06257">
    <property type="entry name" value="DnaJ"/>
    <property type="match status" value="1"/>
</dbReference>
<dbReference type="SUPFAM" id="SSF46565">
    <property type="entry name" value="Chaperone J-domain"/>
    <property type="match status" value="1"/>
</dbReference>
<dbReference type="AlphaFoldDB" id="A0ABD2QBJ2"/>
<accession>A0ABD2QBJ2</accession>
<reference evidence="2 3" key="1">
    <citation type="submission" date="2024-11" db="EMBL/GenBank/DDBJ databases">
        <title>Adaptive evolution of stress response genes in parasites aligns with host niche diversity.</title>
        <authorList>
            <person name="Hahn C."/>
            <person name="Resl P."/>
        </authorList>
    </citation>
    <scope>NUCLEOTIDE SEQUENCE [LARGE SCALE GENOMIC DNA]</scope>
    <source>
        <strain evidence="2">EGGRZ-B1_66</strain>
        <tissue evidence="2">Body</tissue>
    </source>
</reference>
<gene>
    <name evidence="2" type="primary">DNAJC27_1</name>
    <name evidence="2" type="ORF">Ciccas_004466</name>
</gene>
<evidence type="ECO:0000313" key="2">
    <source>
        <dbReference type="EMBL" id="KAL3316880.1"/>
    </source>
</evidence>
<organism evidence="2 3">
    <name type="scientific">Cichlidogyrus casuarinus</name>
    <dbReference type="NCBI Taxonomy" id="1844966"/>
    <lineage>
        <taxon>Eukaryota</taxon>
        <taxon>Metazoa</taxon>
        <taxon>Spiralia</taxon>
        <taxon>Lophotrochozoa</taxon>
        <taxon>Platyhelminthes</taxon>
        <taxon>Monogenea</taxon>
        <taxon>Monopisthocotylea</taxon>
        <taxon>Dactylogyridea</taxon>
        <taxon>Ancyrocephalidae</taxon>
        <taxon>Cichlidogyrus</taxon>
    </lineage>
</organism>
<dbReference type="PANTHER" id="PTHR43908:SF3">
    <property type="entry name" value="AT29763P-RELATED"/>
    <property type="match status" value="1"/>
</dbReference>